<keyword evidence="1" id="KW-0677">Repeat</keyword>
<evidence type="ECO:0000256" key="1">
    <source>
        <dbReference type="ARBA" id="ARBA00022737"/>
    </source>
</evidence>
<reference evidence="3 4" key="1">
    <citation type="journal article" date="2011" name="Cell">
        <title>Insight into structure and assembly of the nuclear pore complex by utilizing the genome of a eukaryotic thermophile.</title>
        <authorList>
            <person name="Amlacher S."/>
            <person name="Sarges P."/>
            <person name="Flemming D."/>
            <person name="van Noort V."/>
            <person name="Kunze R."/>
            <person name="Devos D.P."/>
            <person name="Arumugam M."/>
            <person name="Bork P."/>
            <person name="Hurt E."/>
        </authorList>
    </citation>
    <scope>NUCLEOTIDE SEQUENCE [LARGE SCALE GENOMIC DNA]</scope>
    <source>
        <strain evidence="4">DSM 1495 / CBS 144.50 / IMI 039719</strain>
    </source>
</reference>
<dbReference type="OMA" id="RELAYCI"/>
<organism evidence="4">
    <name type="scientific">Chaetomium thermophilum (strain DSM 1495 / CBS 144.50 / IMI 039719)</name>
    <name type="common">Thermochaetoides thermophila</name>
    <dbReference type="NCBI Taxonomy" id="759272"/>
    <lineage>
        <taxon>Eukaryota</taxon>
        <taxon>Fungi</taxon>
        <taxon>Dikarya</taxon>
        <taxon>Ascomycota</taxon>
        <taxon>Pezizomycotina</taxon>
        <taxon>Sordariomycetes</taxon>
        <taxon>Sordariomycetidae</taxon>
        <taxon>Sordariales</taxon>
        <taxon>Chaetomiaceae</taxon>
        <taxon>Thermochaetoides</taxon>
    </lineage>
</organism>
<dbReference type="OrthoDB" id="1577640at2759"/>
<evidence type="ECO:0000259" key="2">
    <source>
        <dbReference type="Pfam" id="PF24883"/>
    </source>
</evidence>
<dbReference type="RefSeq" id="XP_006691201.1">
    <property type="nucleotide sequence ID" value="XM_006691138.1"/>
</dbReference>
<dbReference type="PANTHER" id="PTHR10039:SF15">
    <property type="entry name" value="NACHT DOMAIN-CONTAINING PROTEIN"/>
    <property type="match status" value="1"/>
</dbReference>
<dbReference type="Proteomes" id="UP000008066">
    <property type="component" value="Unassembled WGS sequence"/>
</dbReference>
<dbReference type="InterPro" id="IPR056884">
    <property type="entry name" value="NPHP3-like_N"/>
</dbReference>
<evidence type="ECO:0000313" key="4">
    <source>
        <dbReference type="Proteomes" id="UP000008066"/>
    </source>
</evidence>
<dbReference type="HOGENOM" id="CLU_000288_34_10_1"/>
<protein>
    <recommendedName>
        <fullName evidence="2">Nephrocystin 3-like N-terminal domain-containing protein</fullName>
    </recommendedName>
</protein>
<sequence length="256" mass="29415">MDVYAQHKKYILQPSLSDLEEMFHAVAALYNDGVFVIVDALDECQMSDNVRSKFIEALLRLQSRESNVNLLATSRPVPDIVEAFYGHSCLEIVAQNNDIERYMRNQMSNWRVISKYPDLQDEIISCIVSVADGILICKIRFLLAHLFFKSLKNKVSAKRIRETLNKLRENSQEREPKLALLHQAYNDAMDRINGQPDDHKELANHVLSWIICAKRPLKTMEVQYAWAVRESEDEIDETAIPDAEDMLSLVPMGSTM</sequence>
<evidence type="ECO:0000313" key="3">
    <source>
        <dbReference type="EMBL" id="EGS23959.1"/>
    </source>
</evidence>
<dbReference type="eggNOG" id="KOG4177">
    <property type="taxonomic scope" value="Eukaryota"/>
</dbReference>
<dbReference type="PANTHER" id="PTHR10039">
    <property type="entry name" value="AMELOGENIN"/>
    <property type="match status" value="1"/>
</dbReference>
<accession>G0RYH3</accession>
<dbReference type="AlphaFoldDB" id="G0RYH3"/>
<proteinExistence type="predicted"/>
<feature type="domain" description="Nephrocystin 3-like N-terminal" evidence="2">
    <location>
        <begin position="17"/>
        <end position="75"/>
    </location>
</feature>
<dbReference type="Pfam" id="PF24883">
    <property type="entry name" value="NPHP3_N"/>
    <property type="match status" value="1"/>
</dbReference>
<dbReference type="KEGG" id="cthr:CTHT_0006690"/>
<gene>
    <name evidence="3" type="ORF">CTHT_0006690</name>
</gene>
<keyword evidence="4" id="KW-1185">Reference proteome</keyword>
<name>G0RYH3_CHATD</name>
<dbReference type="GeneID" id="18254707"/>
<dbReference type="EMBL" id="GL988032">
    <property type="protein sequence ID" value="EGS23959.1"/>
    <property type="molecule type" value="Genomic_DNA"/>
</dbReference>